<sequence>MGRSGLRVSEIGVSTTNPDAVTRFLEEGGTLLDVSPASAPALAPVNPRDLVISAQIGVDPSQPVGQRVDCSRRALLGQLDDLLRGLGLEHVDLLSAGHFDPRTPPEEVADTLRWAVETGRARYAGVRGYRGWQLAVTPGMTAVHHEYSLLKRGAEEELFPAAGHLGTGVIAENPSAHGLLTGDSSPEAQAYTGSTARTVVDAVDTAGEGLGVSPASVALAWVLGRVDAVMVEAAEPADVARAVAAAATRVPRAIDRALDDVSRVG</sequence>
<feature type="domain" description="NADP-dependent oxidoreductase" evidence="1">
    <location>
        <begin position="44"/>
        <end position="249"/>
    </location>
</feature>
<dbReference type="InterPro" id="IPR036812">
    <property type="entry name" value="NAD(P)_OxRdtase_dom_sf"/>
</dbReference>
<dbReference type="EMBL" id="CP006764">
    <property type="protein sequence ID" value="AIT61097.1"/>
    <property type="molecule type" value="Genomic_DNA"/>
</dbReference>
<evidence type="ECO:0000313" key="3">
    <source>
        <dbReference type="Proteomes" id="UP000029914"/>
    </source>
</evidence>
<reference evidence="2 3" key="1">
    <citation type="submission" date="2013-09" db="EMBL/GenBank/DDBJ databases">
        <title>Complete genome sequence of Corynebacterium doosanense CAU 212(T) (=DSM 45436(T)), isolated from activated sludge.</title>
        <authorList>
            <person name="Schaffert L."/>
            <person name="Albersmeier A."/>
            <person name="Kalinowski J."/>
            <person name="Ruckert C."/>
        </authorList>
    </citation>
    <scope>NUCLEOTIDE SEQUENCE [LARGE SCALE GENOMIC DNA]</scope>
    <source>
        <strain evidence="2 3">CAU 212</strain>
    </source>
</reference>
<dbReference type="Gene3D" id="3.20.20.100">
    <property type="entry name" value="NADP-dependent oxidoreductase domain"/>
    <property type="match status" value="1"/>
</dbReference>
<dbReference type="HOGENOM" id="CLU_023205_2_0_11"/>
<dbReference type="PANTHER" id="PTHR43364">
    <property type="entry name" value="NADH-SPECIFIC METHYLGLYOXAL REDUCTASE-RELATED"/>
    <property type="match status" value="1"/>
</dbReference>
<evidence type="ECO:0000259" key="1">
    <source>
        <dbReference type="Pfam" id="PF00248"/>
    </source>
</evidence>
<dbReference type="Pfam" id="PF00248">
    <property type="entry name" value="Aldo_ket_red"/>
    <property type="match status" value="1"/>
</dbReference>
<keyword evidence="3" id="KW-1185">Reference proteome</keyword>
<dbReference type="eggNOG" id="COG0667">
    <property type="taxonomic scope" value="Bacteria"/>
</dbReference>
<dbReference type="STRING" id="558173.CDOO_07395"/>
<dbReference type="Proteomes" id="UP000029914">
    <property type="component" value="Chromosome"/>
</dbReference>
<evidence type="ECO:0000313" key="2">
    <source>
        <dbReference type="EMBL" id="AIT61097.1"/>
    </source>
</evidence>
<dbReference type="KEGG" id="cdo:CDOO_07395"/>
<accession>A0A097IG66</accession>
<dbReference type="InterPro" id="IPR023210">
    <property type="entry name" value="NADP_OxRdtase_dom"/>
</dbReference>
<protein>
    <submittedName>
        <fullName evidence="2">Aldo/keto reductase</fullName>
    </submittedName>
</protein>
<dbReference type="GO" id="GO:0005829">
    <property type="term" value="C:cytosol"/>
    <property type="evidence" value="ECO:0007669"/>
    <property type="project" value="TreeGrafter"/>
</dbReference>
<name>A0A097IG66_9CORY</name>
<dbReference type="InterPro" id="IPR050523">
    <property type="entry name" value="AKR_Detox_Biosynth"/>
</dbReference>
<dbReference type="AlphaFoldDB" id="A0A097IG66"/>
<dbReference type="PANTHER" id="PTHR43364:SF18">
    <property type="entry name" value="OXIDOREDUCTASE"/>
    <property type="match status" value="1"/>
</dbReference>
<proteinExistence type="predicted"/>
<dbReference type="SUPFAM" id="SSF51430">
    <property type="entry name" value="NAD(P)-linked oxidoreductase"/>
    <property type="match status" value="1"/>
</dbReference>
<organism evidence="2 3">
    <name type="scientific">Corynebacterium doosanense CAU 212 = DSM 45436</name>
    <dbReference type="NCBI Taxonomy" id="558173"/>
    <lineage>
        <taxon>Bacteria</taxon>
        <taxon>Bacillati</taxon>
        <taxon>Actinomycetota</taxon>
        <taxon>Actinomycetes</taxon>
        <taxon>Mycobacteriales</taxon>
        <taxon>Corynebacteriaceae</taxon>
        <taxon>Corynebacterium</taxon>
    </lineage>
</organism>
<gene>
    <name evidence="2" type="ORF">CDOO_07395</name>
</gene>